<dbReference type="Proteomes" id="UP001153328">
    <property type="component" value="Unassembled WGS sequence"/>
</dbReference>
<sequence>MTEVDDRASGVDASHRLRRMRTFFRKAQTSLITSLGIFVSIALSFAMWAWLKSNEPTYEEHHPGKADLYATAATTTSILIGVSGIIFSVLWAASRSFAKEAESTRRQVENGSLIPEIHIARGDANITVHAAELGRSGTEALLDRDAQESMLTQIYSHGLAQAKVSFFVSIIFGMFGSAVLLAGVGLAIMHAENDGNRYAAIVTQTSGAVIDLLAGVFFLQSNRTRRDMGRQGVMLREDSQFDRRLRAAGILSDNISDVPLRDQVRAQMALRLVDGQQDISESVADSSGRDRDTGDAMSDEEEPSREN</sequence>
<keyword evidence="5" id="KW-1185">Reference proteome</keyword>
<feature type="transmembrane region" description="Helical" evidence="2">
    <location>
        <begin position="29"/>
        <end position="51"/>
    </location>
</feature>
<accession>A0A9W4H550</accession>
<name>A0A9W4H550_9ACTN</name>
<feature type="compositionally biased region" description="Acidic residues" evidence="1">
    <location>
        <begin position="297"/>
        <end position="307"/>
    </location>
</feature>
<feature type="transmembrane region" description="Helical" evidence="2">
    <location>
        <begin position="166"/>
        <end position="191"/>
    </location>
</feature>
<dbReference type="EMBL" id="CAJVAX010000019">
    <property type="protein sequence ID" value="CAG7651216.1"/>
    <property type="molecule type" value="Genomic_DNA"/>
</dbReference>
<evidence type="ECO:0000313" key="5">
    <source>
        <dbReference type="Proteomes" id="UP001153328"/>
    </source>
</evidence>
<dbReference type="Pfam" id="PF20712">
    <property type="entry name" value="CyanoTRADDas_TM"/>
    <property type="match status" value="1"/>
</dbReference>
<keyword evidence="2" id="KW-0472">Membrane</keyword>
<organism evidence="4 5">
    <name type="scientific">Actinacidiphila bryophytorum</name>
    <dbReference type="NCBI Taxonomy" id="1436133"/>
    <lineage>
        <taxon>Bacteria</taxon>
        <taxon>Bacillati</taxon>
        <taxon>Actinomycetota</taxon>
        <taxon>Actinomycetes</taxon>
        <taxon>Kitasatosporales</taxon>
        <taxon>Streptomycetaceae</taxon>
        <taxon>Actinacidiphila</taxon>
    </lineage>
</organism>
<feature type="transmembrane region" description="Helical" evidence="2">
    <location>
        <begin position="71"/>
        <end position="93"/>
    </location>
</feature>
<gene>
    <name evidence="4" type="ORF">SBRY_50557</name>
</gene>
<evidence type="ECO:0000256" key="1">
    <source>
        <dbReference type="SAM" id="MobiDB-lite"/>
    </source>
</evidence>
<keyword evidence="2" id="KW-0812">Transmembrane</keyword>
<keyword evidence="2" id="KW-1133">Transmembrane helix</keyword>
<dbReference type="RefSeq" id="WP_205045201.1">
    <property type="nucleotide sequence ID" value="NZ_JAFFIX010000009.1"/>
</dbReference>
<feature type="region of interest" description="Disordered" evidence="1">
    <location>
        <begin position="277"/>
        <end position="307"/>
    </location>
</feature>
<dbReference type="AlphaFoldDB" id="A0A9W4H550"/>
<evidence type="ECO:0000313" key="4">
    <source>
        <dbReference type="EMBL" id="CAG7651216.1"/>
    </source>
</evidence>
<evidence type="ECO:0000259" key="3">
    <source>
        <dbReference type="Pfam" id="PF20712"/>
    </source>
</evidence>
<reference evidence="4" key="1">
    <citation type="submission" date="2021-06" db="EMBL/GenBank/DDBJ databases">
        <authorList>
            <person name="Arsene-Ploetze F."/>
        </authorList>
    </citation>
    <scope>NUCLEOTIDE SEQUENCE</scope>
    <source>
        <strain evidence="4">SBRY1</strain>
    </source>
</reference>
<feature type="transmembrane region" description="Helical" evidence="2">
    <location>
        <begin position="197"/>
        <end position="219"/>
    </location>
</feature>
<dbReference type="InterPro" id="IPR048567">
    <property type="entry name" value="CyanoTRADDas_TM"/>
</dbReference>
<feature type="domain" description="Cyanobacterial TRADD-N associated 2 transmembrane" evidence="3">
    <location>
        <begin position="158"/>
        <end position="228"/>
    </location>
</feature>
<comment type="caution">
    <text evidence="4">The sequence shown here is derived from an EMBL/GenBank/DDBJ whole genome shotgun (WGS) entry which is preliminary data.</text>
</comment>
<proteinExistence type="predicted"/>
<protein>
    <recommendedName>
        <fullName evidence="3">Cyanobacterial TRADD-N associated 2 transmembrane domain-containing protein</fullName>
    </recommendedName>
</protein>
<evidence type="ECO:0000256" key="2">
    <source>
        <dbReference type="SAM" id="Phobius"/>
    </source>
</evidence>